<evidence type="ECO:0008006" key="4">
    <source>
        <dbReference type="Google" id="ProtNLM"/>
    </source>
</evidence>
<sequence length="44" mass="4953">MTKLFSLLVNYSNGIFMLAFFGLVCVGLIAAVFMLMYGDKKKKE</sequence>
<gene>
    <name evidence="2" type="ORF">ACFOOI_07170</name>
</gene>
<comment type="caution">
    <text evidence="2">The sequence shown here is derived from an EMBL/GenBank/DDBJ whole genome shotgun (WGS) entry which is preliminary data.</text>
</comment>
<keyword evidence="1" id="KW-0472">Membrane</keyword>
<accession>A0ABV7YTZ5</accession>
<name>A0ABV7YTZ5_9BACT</name>
<reference evidence="3" key="1">
    <citation type="journal article" date="2019" name="Int. J. Syst. Evol. Microbiol.">
        <title>The Global Catalogue of Microorganisms (GCM) 10K type strain sequencing project: providing services to taxonomists for standard genome sequencing and annotation.</title>
        <authorList>
            <consortium name="The Broad Institute Genomics Platform"/>
            <consortium name="The Broad Institute Genome Sequencing Center for Infectious Disease"/>
            <person name="Wu L."/>
            <person name="Ma J."/>
        </authorList>
    </citation>
    <scope>NUCLEOTIDE SEQUENCE [LARGE SCALE GENOMIC DNA]</scope>
    <source>
        <strain evidence="3">CECT 7956</strain>
    </source>
</reference>
<evidence type="ECO:0000313" key="2">
    <source>
        <dbReference type="EMBL" id="MFC3810425.1"/>
    </source>
</evidence>
<keyword evidence="1" id="KW-0812">Transmembrane</keyword>
<dbReference type="Proteomes" id="UP001595616">
    <property type="component" value="Unassembled WGS sequence"/>
</dbReference>
<evidence type="ECO:0000256" key="1">
    <source>
        <dbReference type="SAM" id="Phobius"/>
    </source>
</evidence>
<dbReference type="EMBL" id="JBHRYQ010000001">
    <property type="protein sequence ID" value="MFC3810425.1"/>
    <property type="molecule type" value="Genomic_DNA"/>
</dbReference>
<proteinExistence type="predicted"/>
<keyword evidence="3" id="KW-1185">Reference proteome</keyword>
<keyword evidence="1" id="KW-1133">Transmembrane helix</keyword>
<evidence type="ECO:0000313" key="3">
    <source>
        <dbReference type="Proteomes" id="UP001595616"/>
    </source>
</evidence>
<feature type="transmembrane region" description="Helical" evidence="1">
    <location>
        <begin position="15"/>
        <end position="37"/>
    </location>
</feature>
<protein>
    <recommendedName>
        <fullName evidence="4">DUF3149 domain-containing protein</fullName>
    </recommendedName>
</protein>
<dbReference type="RefSeq" id="WP_379836555.1">
    <property type="nucleotide sequence ID" value="NZ_JBHRYQ010000001.1"/>
</dbReference>
<organism evidence="2 3">
    <name type="scientific">Lacihabitans lacunae</name>
    <dbReference type="NCBI Taxonomy" id="1028214"/>
    <lineage>
        <taxon>Bacteria</taxon>
        <taxon>Pseudomonadati</taxon>
        <taxon>Bacteroidota</taxon>
        <taxon>Cytophagia</taxon>
        <taxon>Cytophagales</taxon>
        <taxon>Leadbetterellaceae</taxon>
        <taxon>Lacihabitans</taxon>
    </lineage>
</organism>